<organism evidence="9 10">
    <name type="scientific">Bemisia tabaci</name>
    <name type="common">Sweetpotato whitefly</name>
    <name type="synonym">Aleurodes tabaci</name>
    <dbReference type="NCBI Taxonomy" id="7038"/>
    <lineage>
        <taxon>Eukaryota</taxon>
        <taxon>Metazoa</taxon>
        <taxon>Ecdysozoa</taxon>
        <taxon>Arthropoda</taxon>
        <taxon>Hexapoda</taxon>
        <taxon>Insecta</taxon>
        <taxon>Pterygota</taxon>
        <taxon>Neoptera</taxon>
        <taxon>Paraneoptera</taxon>
        <taxon>Hemiptera</taxon>
        <taxon>Sternorrhyncha</taxon>
        <taxon>Aleyrodoidea</taxon>
        <taxon>Aleyrodidae</taxon>
        <taxon>Aleyrodinae</taxon>
        <taxon>Bemisia</taxon>
    </lineage>
</organism>
<reference evidence="9" key="1">
    <citation type="submission" date="2021-12" db="EMBL/GenBank/DDBJ databases">
        <authorList>
            <person name="King R."/>
        </authorList>
    </citation>
    <scope>NUCLEOTIDE SEQUENCE</scope>
</reference>
<dbReference type="SUPFAM" id="SSF49562">
    <property type="entry name" value="C2 domain (Calcium/lipid-binding domain, CaLB)"/>
    <property type="match status" value="1"/>
</dbReference>
<gene>
    <name evidence="9" type="ORF">BEMITA_LOCUS10062</name>
</gene>
<evidence type="ECO:0000256" key="1">
    <source>
        <dbReference type="ARBA" id="ARBA00004138"/>
    </source>
</evidence>
<name>A0A9P0AEI1_BEMTA</name>
<evidence type="ECO:0000259" key="8">
    <source>
        <dbReference type="Pfam" id="PF11618"/>
    </source>
</evidence>
<dbReference type="Pfam" id="PF11618">
    <property type="entry name" value="C2-C2_1"/>
    <property type="match status" value="1"/>
</dbReference>
<evidence type="ECO:0000256" key="6">
    <source>
        <dbReference type="SAM" id="Coils"/>
    </source>
</evidence>
<feature type="region of interest" description="Disordered" evidence="7">
    <location>
        <begin position="391"/>
        <end position="410"/>
    </location>
</feature>
<dbReference type="InterPro" id="IPR031139">
    <property type="entry name" value="RPGRIP1_fam"/>
</dbReference>
<feature type="domain" description="RPGR-interacting protein 1 first C2" evidence="8">
    <location>
        <begin position="663"/>
        <end position="785"/>
    </location>
</feature>
<evidence type="ECO:0000256" key="2">
    <source>
        <dbReference type="ARBA" id="ARBA00006042"/>
    </source>
</evidence>
<dbReference type="InterPro" id="IPR035892">
    <property type="entry name" value="C2_domain_sf"/>
</dbReference>
<keyword evidence="5" id="KW-0966">Cell projection</keyword>
<dbReference type="Proteomes" id="UP001152759">
    <property type="component" value="Chromosome 6"/>
</dbReference>
<evidence type="ECO:0000313" key="10">
    <source>
        <dbReference type="Proteomes" id="UP001152759"/>
    </source>
</evidence>
<keyword evidence="3 6" id="KW-0175">Coiled coil</keyword>
<feature type="compositionally biased region" description="Polar residues" evidence="7">
    <location>
        <begin position="124"/>
        <end position="138"/>
    </location>
</feature>
<dbReference type="EMBL" id="OU963867">
    <property type="protein sequence ID" value="CAH0391448.1"/>
    <property type="molecule type" value="Genomic_DNA"/>
</dbReference>
<feature type="compositionally biased region" description="Basic and acidic residues" evidence="7">
    <location>
        <begin position="465"/>
        <end position="477"/>
    </location>
</feature>
<comment type="subcellular location">
    <subcellularLocation>
        <location evidence="1">Cell projection</location>
        <location evidence="1">Cilium</location>
    </subcellularLocation>
</comment>
<dbReference type="PANTHER" id="PTHR14240">
    <property type="entry name" value="RETINITIS PIGMENTOSA GTPASE REGULATOR-INTERACTING PROTEIN"/>
    <property type="match status" value="1"/>
</dbReference>
<sequence length="814" mass="91350">MPFSKDVEADYEERYHHANEENLLLKKTINQQLKLIKKLNASLQWYGRKDSKDDERSPSQDPGRECRLRELETSNKILSNKVKVLKQQLISLSSFQATPKPPTSRGVSPSKESVHSLPSKRPKSSTGPSDQRNQAESMMSTALEEKMNGQPLFTIDEDLEGLRGGSQLTVFDGDPGMRSDSAESVCDISSKLLVNVEVIRMKRMMKWQNAQLTTLLTCVDNLNQESQSMKETMNRLSEENNELKSSLSFEKKRYQMLQQNSTNKEQVKVLEEQIRDLQGERNTLRDHNKKLLSLAADHESHKTEHIRAVIKQTRDAECQMSCDPFPVKESTTIKFSAPSQRKNQRKHKYDALSHEEVSVSSKHSKQDISSDFSNALDLSSSSSAILDTDEGLSDHRLGEPMDTDQVESVSFGDASYSKIPKEKSSGTICNKNSTKRKKSKMEVDKNGQELQPNAADCIPSSAGNDNEKLASKTESKDLPNLGNGNEELLRAELAEKLCELERCRQMLKIQCNLNSIYKDEVEKLSSQLIKEREETHIDGSVSAVEVMLKEHLAKIEQFQVTKTLRSHEQQTDSQDFPDKSRAAENKKEVTVVVGVKDGSTSLIEEDEVVQKSDDAKFMENPTFNATATSVGISKQLESTNHVVSDSKSEENPFLIAQNDVCQFELYVHELVLSSHTLTPKTQLFLTWGFLDQEEYAYSPVKPVSDLNFSCSCIYKGHCSEEFLKYLLSHGVVIEVYQVLGEGCFKIAEAMVDTSAAVKFPSKTHSSKIPLVSQIIVGALHSSIKLVCSCELRQQFLLQSQTKEELKGPGVEAGQ</sequence>
<proteinExistence type="inferred from homology"/>
<protein>
    <recommendedName>
        <fullName evidence="8">RPGR-interacting protein 1 first C2 domain-containing protein</fullName>
    </recommendedName>
</protein>
<evidence type="ECO:0000256" key="5">
    <source>
        <dbReference type="ARBA" id="ARBA00023273"/>
    </source>
</evidence>
<evidence type="ECO:0000313" key="9">
    <source>
        <dbReference type="EMBL" id="CAH0391448.1"/>
    </source>
</evidence>
<evidence type="ECO:0000256" key="3">
    <source>
        <dbReference type="ARBA" id="ARBA00023054"/>
    </source>
</evidence>
<evidence type="ECO:0000256" key="7">
    <source>
        <dbReference type="SAM" id="MobiDB-lite"/>
    </source>
</evidence>
<dbReference type="AlphaFoldDB" id="A0A9P0AEI1"/>
<feature type="region of interest" description="Disordered" evidence="7">
    <location>
        <begin position="333"/>
        <end position="366"/>
    </location>
</feature>
<dbReference type="InterPro" id="IPR021656">
    <property type="entry name" value="C2-C2_1"/>
</dbReference>
<dbReference type="GO" id="GO:0005929">
    <property type="term" value="C:cilium"/>
    <property type="evidence" value="ECO:0007669"/>
    <property type="project" value="UniProtKB-SubCell"/>
</dbReference>
<keyword evidence="10" id="KW-1185">Reference proteome</keyword>
<accession>A0A9P0AEI1</accession>
<feature type="region of interest" description="Disordered" evidence="7">
    <location>
        <begin position="421"/>
        <end position="483"/>
    </location>
</feature>
<feature type="region of interest" description="Disordered" evidence="7">
    <location>
        <begin position="96"/>
        <end position="138"/>
    </location>
</feature>
<keyword evidence="4" id="KW-0969">Cilium</keyword>
<dbReference type="PANTHER" id="PTHR14240:SF5">
    <property type="entry name" value="RPGRIP1 C-TERMINAL DOMAIN-CONTAINING PROTEIN"/>
    <property type="match status" value="1"/>
</dbReference>
<dbReference type="KEGG" id="btab:109038661"/>
<dbReference type="Gene3D" id="2.60.40.150">
    <property type="entry name" value="C2 domain"/>
    <property type="match status" value="1"/>
</dbReference>
<feature type="coiled-coil region" evidence="6">
    <location>
        <begin position="219"/>
        <end position="290"/>
    </location>
</feature>
<comment type="similarity">
    <text evidence="2">Belongs to the RPGRIP1 family.</text>
</comment>
<dbReference type="GO" id="GO:0005856">
    <property type="term" value="C:cytoskeleton"/>
    <property type="evidence" value="ECO:0007669"/>
    <property type="project" value="UniProtKB-ARBA"/>
</dbReference>
<evidence type="ECO:0000256" key="4">
    <source>
        <dbReference type="ARBA" id="ARBA00023069"/>
    </source>
</evidence>